<dbReference type="AlphaFoldDB" id="A0A6J5GVN0"/>
<sequence>MRRESADLIGAGSEAEAAKRPDVELQPILFVKTSNIWRKRGRSCRHKRNDRRLIRNPMFTKPKRFQFVQEAAAQILDSAMPSGCAVTICARRGGLACAGSVWRHAPLSSDDRNVEGDDCLSHEATMKRLELTIDGLPRYSMPWTWRLTDRWRRLSRRQLRYHRLACESEISSSNQAVLFGAWRVFFACLCLWGAGYIQRWSRSAVQLRLDVQDDPCNRVVVCGLRRELDLGEGDDTESDDQECSRRGDAGKVSHRDLILMM</sequence>
<dbReference type="EMBL" id="CADIKI010000024">
    <property type="protein sequence ID" value="CAB3807109.1"/>
    <property type="molecule type" value="Genomic_DNA"/>
</dbReference>
<keyword evidence="2" id="KW-1185">Reference proteome</keyword>
<name>A0A6J5GVN0_9BURK</name>
<gene>
    <name evidence="1" type="ORF">LMG27177_06254</name>
</gene>
<reference evidence="1 2" key="1">
    <citation type="submission" date="2020-04" db="EMBL/GenBank/DDBJ databases">
        <authorList>
            <person name="De Canck E."/>
        </authorList>
    </citation>
    <scope>NUCLEOTIDE SEQUENCE [LARGE SCALE GENOMIC DNA]</scope>
    <source>
        <strain evidence="1 2">LMG 27177</strain>
    </source>
</reference>
<evidence type="ECO:0000313" key="2">
    <source>
        <dbReference type="Proteomes" id="UP000494252"/>
    </source>
</evidence>
<evidence type="ECO:0000313" key="1">
    <source>
        <dbReference type="EMBL" id="CAB3807109.1"/>
    </source>
</evidence>
<protein>
    <submittedName>
        <fullName evidence="1">Uncharacterized protein</fullName>
    </submittedName>
</protein>
<accession>A0A6J5GVN0</accession>
<dbReference type="Proteomes" id="UP000494252">
    <property type="component" value="Unassembled WGS sequence"/>
</dbReference>
<proteinExistence type="predicted"/>
<organism evidence="1 2">
    <name type="scientific">Paraburkholderia fynbosensis</name>
    <dbReference type="NCBI Taxonomy" id="1200993"/>
    <lineage>
        <taxon>Bacteria</taxon>
        <taxon>Pseudomonadati</taxon>
        <taxon>Pseudomonadota</taxon>
        <taxon>Betaproteobacteria</taxon>
        <taxon>Burkholderiales</taxon>
        <taxon>Burkholderiaceae</taxon>
        <taxon>Paraburkholderia</taxon>
    </lineage>
</organism>